<feature type="region of interest" description="Disordered" evidence="1">
    <location>
        <begin position="100"/>
        <end position="129"/>
    </location>
</feature>
<evidence type="ECO:0000256" key="1">
    <source>
        <dbReference type="SAM" id="MobiDB-lite"/>
    </source>
</evidence>
<gene>
    <name evidence="2" type="ORF">COB67_13765</name>
</gene>
<dbReference type="Proteomes" id="UP000218113">
    <property type="component" value="Unassembled WGS sequence"/>
</dbReference>
<sequence>MEINIVIAGGLSLNPEVLVQYWNSQEKLRKVATAQIDQAAPITYGSFKSMVLIPLVVGLGTNMLYDEIKYACDDLRVSVCVQKVVSEQTGVLLRLVLTPGDPEQQPLPSNETAMPVQNSTLQPPKEEEG</sequence>
<feature type="compositionally biased region" description="Polar residues" evidence="1">
    <location>
        <begin position="106"/>
        <end position="122"/>
    </location>
</feature>
<evidence type="ECO:0000313" key="2">
    <source>
        <dbReference type="EMBL" id="PCI21860.1"/>
    </source>
</evidence>
<name>A0A2A4SKD2_9DELT</name>
<proteinExistence type="predicted"/>
<evidence type="ECO:0000313" key="3">
    <source>
        <dbReference type="Proteomes" id="UP000218113"/>
    </source>
</evidence>
<dbReference type="AlphaFoldDB" id="A0A2A4SKD2"/>
<organism evidence="2 3">
    <name type="scientific">SAR324 cluster bacterium</name>
    <dbReference type="NCBI Taxonomy" id="2024889"/>
    <lineage>
        <taxon>Bacteria</taxon>
        <taxon>Deltaproteobacteria</taxon>
        <taxon>SAR324 cluster</taxon>
    </lineage>
</organism>
<reference evidence="3" key="1">
    <citation type="submission" date="2017-08" db="EMBL/GenBank/DDBJ databases">
        <title>A dynamic microbial community with high functional redundancy inhabits the cold, oxic subseafloor aquifer.</title>
        <authorList>
            <person name="Tully B.J."/>
            <person name="Wheat C.G."/>
            <person name="Glazer B.T."/>
            <person name="Huber J.A."/>
        </authorList>
    </citation>
    <scope>NUCLEOTIDE SEQUENCE [LARGE SCALE GENOMIC DNA]</scope>
</reference>
<comment type="caution">
    <text evidence="2">The sequence shown here is derived from an EMBL/GenBank/DDBJ whole genome shotgun (WGS) entry which is preliminary data.</text>
</comment>
<accession>A0A2A4SKD2</accession>
<dbReference type="EMBL" id="NVSR01000172">
    <property type="protein sequence ID" value="PCI21860.1"/>
    <property type="molecule type" value="Genomic_DNA"/>
</dbReference>
<protein>
    <submittedName>
        <fullName evidence="2">Uncharacterized protein</fullName>
    </submittedName>
</protein>